<gene>
    <name evidence="1" type="ORF">DEO72_LG7g1698</name>
</gene>
<evidence type="ECO:0000313" key="1">
    <source>
        <dbReference type="EMBL" id="QCE00408.1"/>
    </source>
</evidence>
<name>A0A4D6MHC0_VIGUN</name>
<reference evidence="1 2" key="1">
    <citation type="submission" date="2019-04" db="EMBL/GenBank/DDBJ databases">
        <title>An improved genome assembly and genetic linkage map for asparagus bean, Vigna unguiculata ssp. sesquipedialis.</title>
        <authorList>
            <person name="Xia Q."/>
            <person name="Zhang R."/>
            <person name="Dong Y."/>
        </authorList>
    </citation>
    <scope>NUCLEOTIDE SEQUENCE [LARGE SCALE GENOMIC DNA]</scope>
    <source>
        <tissue evidence="1">Leaf</tissue>
    </source>
</reference>
<dbReference type="EMBL" id="CP039351">
    <property type="protein sequence ID" value="QCE00408.1"/>
    <property type="molecule type" value="Genomic_DNA"/>
</dbReference>
<evidence type="ECO:0000313" key="2">
    <source>
        <dbReference type="Proteomes" id="UP000501690"/>
    </source>
</evidence>
<protein>
    <submittedName>
        <fullName evidence="1">Uncharacterized protein</fullName>
    </submittedName>
</protein>
<sequence>METIEQQLRLLHHGNAHDSGKHETTVLNIFNGCATVIVRAYINHHRALPCCLLRASYGHHHDNTTFASLHLTEATSNHQQPPYQCAPANATSTIRATPRQFWNAEPPPVFHNSCGIIPFGVSAATAATL</sequence>
<dbReference type="Proteomes" id="UP000501690">
    <property type="component" value="Linkage Group LG7"/>
</dbReference>
<proteinExistence type="predicted"/>
<organism evidence="1 2">
    <name type="scientific">Vigna unguiculata</name>
    <name type="common">Cowpea</name>
    <dbReference type="NCBI Taxonomy" id="3917"/>
    <lineage>
        <taxon>Eukaryota</taxon>
        <taxon>Viridiplantae</taxon>
        <taxon>Streptophyta</taxon>
        <taxon>Embryophyta</taxon>
        <taxon>Tracheophyta</taxon>
        <taxon>Spermatophyta</taxon>
        <taxon>Magnoliopsida</taxon>
        <taxon>eudicotyledons</taxon>
        <taxon>Gunneridae</taxon>
        <taxon>Pentapetalae</taxon>
        <taxon>rosids</taxon>
        <taxon>fabids</taxon>
        <taxon>Fabales</taxon>
        <taxon>Fabaceae</taxon>
        <taxon>Papilionoideae</taxon>
        <taxon>50 kb inversion clade</taxon>
        <taxon>NPAAA clade</taxon>
        <taxon>indigoferoid/millettioid clade</taxon>
        <taxon>Phaseoleae</taxon>
        <taxon>Vigna</taxon>
    </lineage>
</organism>
<accession>A0A4D6MHC0</accession>
<dbReference type="AlphaFoldDB" id="A0A4D6MHC0"/>
<keyword evidence="2" id="KW-1185">Reference proteome</keyword>